<dbReference type="GO" id="GO:0005524">
    <property type="term" value="F:ATP binding"/>
    <property type="evidence" value="ECO:0007669"/>
    <property type="project" value="UniProtKB-KW"/>
</dbReference>
<gene>
    <name evidence="6" type="ORF">PHJA_001763600</name>
</gene>
<keyword evidence="4" id="KW-0143">Chaperone</keyword>
<proteinExistence type="inferred from homology"/>
<dbReference type="InterPro" id="IPR001844">
    <property type="entry name" value="Cpn60/GroEL"/>
</dbReference>
<evidence type="ECO:0000313" key="7">
    <source>
        <dbReference type="Proteomes" id="UP000653305"/>
    </source>
</evidence>
<dbReference type="PRINTS" id="PR00298">
    <property type="entry name" value="CHAPERONIN60"/>
</dbReference>
<dbReference type="InterPro" id="IPR027413">
    <property type="entry name" value="GROEL-like_equatorial_sf"/>
</dbReference>
<dbReference type="PROSITE" id="PS00296">
    <property type="entry name" value="CHAPERONINS_CPN60"/>
    <property type="match status" value="1"/>
</dbReference>
<keyword evidence="3" id="KW-0067">ATP-binding</keyword>
<evidence type="ECO:0000256" key="2">
    <source>
        <dbReference type="ARBA" id="ARBA00022741"/>
    </source>
</evidence>
<protein>
    <submittedName>
        <fullName evidence="6">Chaperonin cpn60-2 mitochondrial</fullName>
    </submittedName>
</protein>
<dbReference type="Proteomes" id="UP000653305">
    <property type="component" value="Unassembled WGS sequence"/>
</dbReference>
<dbReference type="Gene3D" id="3.50.7.10">
    <property type="entry name" value="GroEL"/>
    <property type="match status" value="2"/>
</dbReference>
<dbReference type="AlphaFoldDB" id="A0A830CM98"/>
<dbReference type="Gene3D" id="1.10.560.10">
    <property type="entry name" value="GroEL-like equatorial domain"/>
    <property type="match status" value="2"/>
</dbReference>
<evidence type="ECO:0000256" key="4">
    <source>
        <dbReference type="ARBA" id="ARBA00023186"/>
    </source>
</evidence>
<dbReference type="InterPro" id="IPR002423">
    <property type="entry name" value="Cpn60/GroEL/TCP-1"/>
</dbReference>
<name>A0A830CM98_9LAMI</name>
<evidence type="ECO:0000256" key="5">
    <source>
        <dbReference type="RuleBase" id="RU000418"/>
    </source>
</evidence>
<dbReference type="NCBIfam" id="NF000592">
    <property type="entry name" value="PRK00013.1"/>
    <property type="match status" value="1"/>
</dbReference>
<dbReference type="PANTHER" id="PTHR45633">
    <property type="entry name" value="60 KDA HEAT SHOCK PROTEIN, MITOCHONDRIAL"/>
    <property type="match status" value="1"/>
</dbReference>
<dbReference type="SUPFAM" id="SSF52029">
    <property type="entry name" value="GroEL apical domain-like"/>
    <property type="match status" value="2"/>
</dbReference>
<dbReference type="GO" id="GO:0140662">
    <property type="term" value="F:ATP-dependent protein folding chaperone"/>
    <property type="evidence" value="ECO:0007669"/>
    <property type="project" value="InterPro"/>
</dbReference>
<dbReference type="Pfam" id="PF00118">
    <property type="entry name" value="Cpn60_TCP1"/>
    <property type="match status" value="2"/>
</dbReference>
<dbReference type="SUPFAM" id="SSF54849">
    <property type="entry name" value="GroEL-intermediate domain like"/>
    <property type="match status" value="1"/>
</dbReference>
<evidence type="ECO:0000256" key="3">
    <source>
        <dbReference type="ARBA" id="ARBA00022840"/>
    </source>
</evidence>
<dbReference type="EMBL" id="BMAC01000425">
    <property type="protein sequence ID" value="GFP96195.1"/>
    <property type="molecule type" value="Genomic_DNA"/>
</dbReference>
<keyword evidence="7" id="KW-1185">Reference proteome</keyword>
<comment type="caution">
    <text evidence="6">The sequence shown here is derived from an EMBL/GenBank/DDBJ whole genome shotgun (WGS) entry which is preliminary data.</text>
</comment>
<dbReference type="GO" id="GO:0042026">
    <property type="term" value="P:protein refolding"/>
    <property type="evidence" value="ECO:0007669"/>
    <property type="project" value="InterPro"/>
</dbReference>
<dbReference type="Gene3D" id="3.30.260.10">
    <property type="entry name" value="TCP-1-like chaperonin intermediate domain"/>
    <property type="match status" value="1"/>
</dbReference>
<evidence type="ECO:0000256" key="1">
    <source>
        <dbReference type="ARBA" id="ARBA00006607"/>
    </source>
</evidence>
<dbReference type="InterPro" id="IPR027409">
    <property type="entry name" value="GroEL-like_apical_dom_sf"/>
</dbReference>
<keyword evidence="2" id="KW-0547">Nucleotide-binding</keyword>
<sequence>MYRFAANLASKASVARNSSQQIGSRLGWSRNYAAKDIRFGVEARALMLKGVEELADAVKVTMGPKWTKDGVTVAKSIEFKDKVKNIGASLVKQVANATNDVAGDGTTCATVLTRAIFAEGCKSVAAGMNSMDLRRGITMAVDAVVTNLKSRARMISTSEEIAQVGTISANGEREIGELIAKAMEKVGKEGVITIQPKLYQAHFMMGRHCSNELEVVEGMKLDRGYISPYFITNQKNQKCELDDPLILIHEKKISSMNAMVKVLELALKRQRPLLIVAEDIESEALATLILNKLRAGIKVCAVKAPGFGENRKSNLQDLAVLTGGQASTTCATVLTRAIFAEGCKSVAAGMNSMDLRRGITMAVDAVVTNLKSRARMISTSEEIAQVGTISANGEREIGELIAKAMEKVGKEGVITIQPKLYQPILCTATFCIVLPILDLNGFKPTDGKTLFNELEVVEGMKLDRGYISPYFITNQKNQKCELDDPLILIHEKKISSMNAMVKVLELALKRQRPLLIVAEDIESEALATLILNKLRAGIKVCAVKAPGFGENRKSNLQDLAVITEELGMNLDDVELDILGSCKKVTISKDDTVILDGSGEKKAIEERCELIRSTIELSTSDYDKEKLQERLAKLSGGVAVLKIGGASEAEVGEKKDRVTDALNATKAAVEEGIVPGGGVALLYASKELETLPTANFDQKIGVQIIQNALKTPVYTIASNAGVEGAVVVGKLLESDNPDLGYDAAKGEYVDMVKSGIIDPLKVIRTALVDAASVSSLMTTTEAIVVEQAKDEKAGPPVGGEMDY</sequence>
<dbReference type="NCBIfam" id="NF009489">
    <property type="entry name" value="PRK12851.1"/>
    <property type="match status" value="1"/>
</dbReference>
<reference evidence="6" key="1">
    <citation type="submission" date="2020-07" db="EMBL/GenBank/DDBJ databases">
        <title>Ethylene signaling mediates host invasion by parasitic plants.</title>
        <authorList>
            <person name="Yoshida S."/>
        </authorList>
    </citation>
    <scope>NUCLEOTIDE SEQUENCE</scope>
    <source>
        <strain evidence="6">Okayama</strain>
    </source>
</reference>
<dbReference type="FunFam" id="3.50.7.10:FF:000001">
    <property type="entry name" value="60 kDa chaperonin"/>
    <property type="match status" value="2"/>
</dbReference>
<accession>A0A830CM98</accession>
<dbReference type="CDD" id="cd03344">
    <property type="entry name" value="GroEL"/>
    <property type="match status" value="1"/>
</dbReference>
<evidence type="ECO:0000313" key="6">
    <source>
        <dbReference type="EMBL" id="GFP96195.1"/>
    </source>
</evidence>
<dbReference type="SUPFAM" id="SSF48592">
    <property type="entry name" value="GroEL equatorial domain-like"/>
    <property type="match status" value="2"/>
</dbReference>
<dbReference type="OrthoDB" id="1733909at2759"/>
<dbReference type="InterPro" id="IPR018370">
    <property type="entry name" value="Chaperonin_Cpn60_CS"/>
</dbReference>
<dbReference type="InterPro" id="IPR027410">
    <property type="entry name" value="TCP-1-like_intermed_sf"/>
</dbReference>
<organism evidence="6 7">
    <name type="scientific">Phtheirospermum japonicum</name>
    <dbReference type="NCBI Taxonomy" id="374723"/>
    <lineage>
        <taxon>Eukaryota</taxon>
        <taxon>Viridiplantae</taxon>
        <taxon>Streptophyta</taxon>
        <taxon>Embryophyta</taxon>
        <taxon>Tracheophyta</taxon>
        <taxon>Spermatophyta</taxon>
        <taxon>Magnoliopsida</taxon>
        <taxon>eudicotyledons</taxon>
        <taxon>Gunneridae</taxon>
        <taxon>Pentapetalae</taxon>
        <taxon>asterids</taxon>
        <taxon>lamiids</taxon>
        <taxon>Lamiales</taxon>
        <taxon>Orobanchaceae</taxon>
        <taxon>Orobanchaceae incertae sedis</taxon>
        <taxon>Phtheirospermum</taxon>
    </lineage>
</organism>
<comment type="similarity">
    <text evidence="1 5">Belongs to the chaperonin (HSP60) family.</text>
</comment>
<dbReference type="NCBIfam" id="NF009487">
    <property type="entry name" value="PRK12849.1"/>
    <property type="match status" value="2"/>
</dbReference>